<accession>A0A0A1X6X9</accession>
<protein>
    <submittedName>
        <fullName evidence="3">60 kDa chaperonin</fullName>
    </submittedName>
</protein>
<reference evidence="3" key="1">
    <citation type="submission" date="2014-11" db="EMBL/GenBank/DDBJ databases">
        <authorList>
            <person name="Geib S."/>
        </authorList>
    </citation>
    <scope>NUCLEOTIDE SEQUENCE</scope>
</reference>
<keyword evidence="1" id="KW-0175">Coiled coil</keyword>
<proteinExistence type="predicted"/>
<keyword evidence="2" id="KW-0472">Membrane</keyword>
<name>A0A0A1X6X9_ZEUCU</name>
<sequence length="133" mass="14743">LDIESIHNSSLFSKFVFVVSVSNVFLKMANVLTCLFGVLLMTAVVSVTAENGITIFIDGGKEFDSMKADVQAIRSAENKLNRDMSERLKKIEGSIEQLTKLMADLSKNVESIKVNRKCQISVSKGNDRNNKLK</sequence>
<keyword evidence="2" id="KW-1133">Transmembrane helix</keyword>
<reference evidence="3" key="2">
    <citation type="journal article" date="2015" name="Gigascience">
        <title>Reconstructing a comprehensive transcriptome assembly of a white-pupal translocated strain of the pest fruit fly Bactrocera cucurbitae.</title>
        <authorList>
            <person name="Sim S.B."/>
            <person name="Calla B."/>
            <person name="Hall B."/>
            <person name="DeRego T."/>
            <person name="Geib S.M."/>
        </authorList>
    </citation>
    <scope>NUCLEOTIDE SEQUENCE</scope>
</reference>
<evidence type="ECO:0000256" key="1">
    <source>
        <dbReference type="SAM" id="Coils"/>
    </source>
</evidence>
<evidence type="ECO:0000256" key="2">
    <source>
        <dbReference type="SAM" id="Phobius"/>
    </source>
</evidence>
<feature type="transmembrane region" description="Helical" evidence="2">
    <location>
        <begin position="12"/>
        <end position="29"/>
    </location>
</feature>
<feature type="coiled-coil region" evidence="1">
    <location>
        <begin position="81"/>
        <end position="115"/>
    </location>
</feature>
<dbReference type="AlphaFoldDB" id="A0A0A1X6X9"/>
<gene>
    <name evidence="3" type="primary">groL_1</name>
    <name evidence="3" type="ORF">g.11047</name>
</gene>
<organism evidence="3">
    <name type="scientific">Zeugodacus cucurbitae</name>
    <name type="common">Melon fruit fly</name>
    <name type="synonym">Bactrocera cucurbitae</name>
    <dbReference type="NCBI Taxonomy" id="28588"/>
    <lineage>
        <taxon>Eukaryota</taxon>
        <taxon>Metazoa</taxon>
        <taxon>Ecdysozoa</taxon>
        <taxon>Arthropoda</taxon>
        <taxon>Hexapoda</taxon>
        <taxon>Insecta</taxon>
        <taxon>Pterygota</taxon>
        <taxon>Neoptera</taxon>
        <taxon>Endopterygota</taxon>
        <taxon>Diptera</taxon>
        <taxon>Brachycera</taxon>
        <taxon>Muscomorpha</taxon>
        <taxon>Tephritoidea</taxon>
        <taxon>Tephritidae</taxon>
        <taxon>Zeugodacus</taxon>
        <taxon>Zeugodacus</taxon>
    </lineage>
</organism>
<dbReference type="EMBL" id="GBXI01007218">
    <property type="protein sequence ID" value="JAD07074.1"/>
    <property type="molecule type" value="Transcribed_RNA"/>
</dbReference>
<keyword evidence="2" id="KW-0812">Transmembrane</keyword>
<feature type="non-terminal residue" evidence="3">
    <location>
        <position position="1"/>
    </location>
</feature>
<evidence type="ECO:0000313" key="3">
    <source>
        <dbReference type="EMBL" id="JAD07074.1"/>
    </source>
</evidence>